<evidence type="ECO:0008006" key="4">
    <source>
        <dbReference type="Google" id="ProtNLM"/>
    </source>
</evidence>
<accession>A0A2U3L3N0</accession>
<evidence type="ECO:0000256" key="1">
    <source>
        <dbReference type="SAM" id="Phobius"/>
    </source>
</evidence>
<keyword evidence="1" id="KW-0812">Transmembrane</keyword>
<reference evidence="3" key="1">
    <citation type="submission" date="2018-02" db="EMBL/GenBank/DDBJ databases">
        <authorList>
            <person name="Hausmann B."/>
        </authorList>
    </citation>
    <scope>NUCLEOTIDE SEQUENCE [LARGE SCALE GENOMIC DNA]</scope>
    <source>
        <strain evidence="3">Peat soil MAG SbA1</strain>
    </source>
</reference>
<dbReference type="EMBL" id="OMOD01000161">
    <property type="protein sequence ID" value="SPF46468.1"/>
    <property type="molecule type" value="Genomic_DNA"/>
</dbReference>
<proteinExistence type="predicted"/>
<name>A0A2U3L3N0_9BACT</name>
<organism evidence="2 3">
    <name type="scientific">Candidatus Sulfotelmatobacter kueseliae</name>
    <dbReference type="NCBI Taxonomy" id="2042962"/>
    <lineage>
        <taxon>Bacteria</taxon>
        <taxon>Pseudomonadati</taxon>
        <taxon>Acidobacteriota</taxon>
        <taxon>Terriglobia</taxon>
        <taxon>Terriglobales</taxon>
        <taxon>Candidatus Korobacteraceae</taxon>
        <taxon>Candidatus Sulfotelmatobacter</taxon>
    </lineage>
</organism>
<keyword evidence="1" id="KW-0472">Membrane</keyword>
<gene>
    <name evidence="2" type="ORF">SBA1_650017</name>
</gene>
<dbReference type="Proteomes" id="UP000238701">
    <property type="component" value="Unassembled WGS sequence"/>
</dbReference>
<dbReference type="AlphaFoldDB" id="A0A2U3L3N0"/>
<feature type="transmembrane region" description="Helical" evidence="1">
    <location>
        <begin position="9"/>
        <end position="28"/>
    </location>
</feature>
<evidence type="ECO:0000313" key="2">
    <source>
        <dbReference type="EMBL" id="SPF46468.1"/>
    </source>
</evidence>
<sequence>MQISKGWQWVVRAVLLLLIIALGSHYLIRLALNSPPKPQTASTTESKEPPANEAAFRSALEAGNQALRDGQYTDALDRFLEAEQSGERLSDEQYEALKNSRLQLAGIYEAGGDDSAAQRVYHVLTECALQQGYAQSRAKQWERALARAQDSEDLSGHLTEDRRGALQHAIGLAASSLVELQRYPEAAQAQQRLIDYLKSTVDGDDWAFPSNYESLAEIYSKAQDWPEFEQTLLLAIAASDRTLANLPAENGPTISDATRRTKNVAQYNLVIAYYREGSTETALSKADDFFAAYPEGPQDPMHPITVQFHSRDFASLALTIATEAKRPQDVDYWRQKGGVVQGGFYVIALHPYKPQ</sequence>
<evidence type="ECO:0000313" key="3">
    <source>
        <dbReference type="Proteomes" id="UP000238701"/>
    </source>
</evidence>
<dbReference type="SUPFAM" id="SSF48452">
    <property type="entry name" value="TPR-like"/>
    <property type="match status" value="1"/>
</dbReference>
<protein>
    <recommendedName>
        <fullName evidence="4">Tetratricopeptide repeat protein</fullName>
    </recommendedName>
</protein>
<dbReference type="InterPro" id="IPR011990">
    <property type="entry name" value="TPR-like_helical_dom_sf"/>
</dbReference>
<keyword evidence="1" id="KW-1133">Transmembrane helix</keyword>